<dbReference type="FunFam" id="3.30.70.330:FF:000346">
    <property type="entry name" value="Nucleolar protein 8"/>
    <property type="match status" value="1"/>
</dbReference>
<dbReference type="InterPro" id="IPR019186">
    <property type="entry name" value="Nucleolar_protein_12"/>
</dbReference>
<evidence type="ECO:0000256" key="5">
    <source>
        <dbReference type="ARBA" id="ARBA00023054"/>
    </source>
</evidence>
<feature type="compositionally biased region" description="Polar residues" evidence="7">
    <location>
        <begin position="969"/>
        <end position="987"/>
    </location>
</feature>
<dbReference type="CDD" id="cd12226">
    <property type="entry name" value="RRM_NOL8"/>
    <property type="match status" value="1"/>
</dbReference>
<evidence type="ECO:0008006" key="10">
    <source>
        <dbReference type="Google" id="ProtNLM"/>
    </source>
</evidence>
<evidence type="ECO:0000256" key="4">
    <source>
        <dbReference type="ARBA" id="ARBA00022884"/>
    </source>
</evidence>
<feature type="compositionally biased region" description="Polar residues" evidence="7">
    <location>
        <begin position="635"/>
        <end position="645"/>
    </location>
</feature>
<feature type="compositionally biased region" description="Basic and acidic residues" evidence="7">
    <location>
        <begin position="35"/>
        <end position="77"/>
    </location>
</feature>
<dbReference type="InParanoid" id="A0A0D1BWV7"/>
<feature type="compositionally biased region" description="Polar residues" evidence="7">
    <location>
        <begin position="866"/>
        <end position="880"/>
    </location>
</feature>
<feature type="region of interest" description="Disordered" evidence="7">
    <location>
        <begin position="635"/>
        <end position="667"/>
    </location>
</feature>
<dbReference type="Proteomes" id="UP000000561">
    <property type="component" value="Chromosome 18"/>
</dbReference>
<dbReference type="PANTHER" id="PTHR14577">
    <property type="entry name" value="NUCLEOLAR PROTEIN 12"/>
    <property type="match status" value="1"/>
</dbReference>
<name>A0A0D1BWV7_MYCMD</name>
<keyword evidence="9" id="KW-1185">Reference proteome</keyword>
<keyword evidence="6" id="KW-0539">Nucleus</keyword>
<dbReference type="SUPFAM" id="SSF54928">
    <property type="entry name" value="RNA-binding domain, RBD"/>
    <property type="match status" value="1"/>
</dbReference>
<dbReference type="Pfam" id="PF09805">
    <property type="entry name" value="Nop25"/>
    <property type="match status" value="1"/>
</dbReference>
<dbReference type="VEuPathDB" id="FungiDB:UMAG_05438"/>
<feature type="compositionally biased region" description="Basic residues" evidence="7">
    <location>
        <begin position="419"/>
        <end position="433"/>
    </location>
</feature>
<dbReference type="OrthoDB" id="21643at2759"/>
<feature type="region of interest" description="Disordered" evidence="7">
    <location>
        <begin position="31"/>
        <end position="177"/>
    </location>
</feature>
<evidence type="ECO:0000313" key="9">
    <source>
        <dbReference type="Proteomes" id="UP000000561"/>
    </source>
</evidence>
<dbReference type="OMA" id="AHRITID"/>
<keyword evidence="4" id="KW-0694">RNA-binding</keyword>
<evidence type="ECO:0000313" key="8">
    <source>
        <dbReference type="EMBL" id="KIS66447.1"/>
    </source>
</evidence>
<feature type="compositionally biased region" description="Low complexity" evidence="7">
    <location>
        <begin position="399"/>
        <end position="418"/>
    </location>
</feature>
<dbReference type="eggNOG" id="KOG4365">
    <property type="taxonomic scope" value="Eukaryota"/>
</dbReference>
<sequence length="1074" mass="116861">MAQKGRGKGKGPELVFDDKARAEYLTGFRKRKQERKQAGRDYLAKKAKEEQLATRKELREARKQKAAENVREQRKAFGLEAEGESDLDGAAGLDDDQEIDEDDEDAVPPIQQQEYDSDQHHTHVVVESFDPEQEAFEKATAAASTPAKPKANGASATAPSKVEVLPPSSRRVNKAKANASLSPLLSQPCTRPMINTLTTSSPLFIRPTTGQGKETSDPHQEENVAQKRLHISGLTASFSQEDLVRRFSTFGTVVALDGLGKRDAVGQLQPYAYLTLRAPAQQIHRCINLLSGSVWKGATLRIGEAKPDYQQRILLENQKRRQEQEENRKNPKKTKRLPPGMGFESSHMDPVDEKLVENGLAWGWKRTPAGHLVRPLRMRPTHPLPKPSRLSTLSRANVTDATDATQSDQDEQQQAASSRRARVNPRPPTKAHRITIDPTRYGSIHLSGPLLESLAAETRSSSDAFDASSLGPGEWHCEEIHYDDAAQASDQVDHRLVRWQYTAKNGKVLHEEFTKIPVRIVHRQSAISATLQDAEDVMAQLDFDKFSDAASDDDLFAGFASSITPAKQHFEPEASSSTEARKVNDAVDTTDIDDLFADLASSIVPATNVNDLFSDLPSIATSVPPTNRVKVDTVAASTRTSSEKIQGSFVPGLDPEEDDPANFSDGYDEAAAGALSSHIKQIDAQEERQKTLALLGEMFGSGFDDGTYNASVDQVGQEEAPESSCKSAKSSSDSDSDSEDAEQSTSPGSSSSSSSASEVGDVEMVVEAENPEAEAVEAEADSEDEQENFMADEPSSAVAIQVSSAPLDAKSRRAALLLSPSKVTNGESSEATGSFVPIARFDPGTRSTVDRDVDAGIGPVAPQATRARSLSLPQPSNTVSAAPHVEQGTHVSMSTLKEMFKPQDRPSASAVTTGFSVGLGVNANDARADGGQGFSLMDSLGFEFELEEEQEQEPRSELYATASLWSNSGSSRFQPTATATALSVEQSEQPKKLAPFFPSSSTASWNGTDGQASVQRWFKPRSHHQKQADWTKYKESLTRVVKKRHREAARKHKRNFTTISHQHNASLTSKLTPP</sequence>
<comment type="subcellular location">
    <subcellularLocation>
        <location evidence="1">Nucleus</location>
        <location evidence="1">Nucleolus</location>
    </subcellularLocation>
</comment>
<accession>A0A0D1BWV7</accession>
<feature type="region of interest" description="Disordered" evidence="7">
    <location>
        <begin position="373"/>
        <end position="433"/>
    </location>
</feature>
<dbReference type="PANTHER" id="PTHR14577:SF0">
    <property type="entry name" value="NUCLEOLAR PROTEIN 12"/>
    <property type="match status" value="1"/>
</dbReference>
<feature type="compositionally biased region" description="Acidic residues" evidence="7">
    <location>
        <begin position="81"/>
        <end position="106"/>
    </location>
</feature>
<evidence type="ECO:0000256" key="1">
    <source>
        <dbReference type="ARBA" id="ARBA00004604"/>
    </source>
</evidence>
<dbReference type="STRING" id="237631.A0A0D1BWV7"/>
<feature type="region of interest" description="Disordered" evidence="7">
    <location>
        <begin position="1044"/>
        <end position="1074"/>
    </location>
</feature>
<dbReference type="InterPro" id="IPR035979">
    <property type="entry name" value="RBD_domain_sf"/>
</dbReference>
<feature type="region of interest" description="Disordered" evidence="7">
    <location>
        <begin position="315"/>
        <end position="350"/>
    </location>
</feature>
<keyword evidence="3" id="KW-0597">Phosphoprotein</keyword>
<dbReference type="EMBL" id="CM003157">
    <property type="protein sequence ID" value="KIS66447.1"/>
    <property type="molecule type" value="Genomic_DNA"/>
</dbReference>
<evidence type="ECO:0000256" key="7">
    <source>
        <dbReference type="SAM" id="MobiDB-lite"/>
    </source>
</evidence>
<dbReference type="KEGG" id="uma:UMAG_05438"/>
<dbReference type="Gene3D" id="3.30.70.330">
    <property type="match status" value="1"/>
</dbReference>
<feature type="region of interest" description="Disordered" evidence="7">
    <location>
        <begin position="969"/>
        <end position="1012"/>
    </location>
</feature>
<feature type="compositionally biased region" description="Low complexity" evidence="7">
    <location>
        <begin position="722"/>
        <end position="733"/>
    </location>
</feature>
<feature type="region of interest" description="Disordered" evidence="7">
    <location>
        <begin position="713"/>
        <end position="796"/>
    </location>
</feature>
<evidence type="ECO:0000256" key="3">
    <source>
        <dbReference type="ARBA" id="ARBA00022553"/>
    </source>
</evidence>
<feature type="compositionally biased region" description="Basic residues" evidence="7">
    <location>
        <begin position="1044"/>
        <end position="1055"/>
    </location>
</feature>
<keyword evidence="5" id="KW-0175">Coiled coil</keyword>
<feature type="compositionally biased region" description="Basic and acidic residues" evidence="7">
    <location>
        <begin position="317"/>
        <end position="329"/>
    </location>
</feature>
<proteinExistence type="inferred from homology"/>
<dbReference type="InterPro" id="IPR034138">
    <property type="entry name" value="NOP8_RRM"/>
</dbReference>
<organism evidence="8 9">
    <name type="scientific">Mycosarcoma maydis</name>
    <name type="common">Corn smut fungus</name>
    <name type="synonym">Ustilago maydis</name>
    <dbReference type="NCBI Taxonomy" id="5270"/>
    <lineage>
        <taxon>Eukaryota</taxon>
        <taxon>Fungi</taxon>
        <taxon>Dikarya</taxon>
        <taxon>Basidiomycota</taxon>
        <taxon>Ustilaginomycotina</taxon>
        <taxon>Ustilaginomycetes</taxon>
        <taxon>Ustilaginales</taxon>
        <taxon>Ustilaginaceae</taxon>
        <taxon>Mycosarcoma</taxon>
    </lineage>
</organism>
<feature type="compositionally biased region" description="Acidic residues" evidence="7">
    <location>
        <begin position="760"/>
        <end position="787"/>
    </location>
</feature>
<comment type="similarity">
    <text evidence="2">Belongs to the RRP17 family.</text>
</comment>
<dbReference type="GeneID" id="23565337"/>
<feature type="compositionally biased region" description="Low complexity" evidence="7">
    <location>
        <begin position="743"/>
        <end position="759"/>
    </location>
</feature>
<dbReference type="RefSeq" id="XP_011391788.1">
    <property type="nucleotide sequence ID" value="XM_011393486.1"/>
</dbReference>
<dbReference type="AlphaFoldDB" id="A0A0D1BWV7"/>
<dbReference type="GO" id="GO:0019843">
    <property type="term" value="F:rRNA binding"/>
    <property type="evidence" value="ECO:0000318"/>
    <property type="project" value="GO_Central"/>
</dbReference>
<dbReference type="InterPro" id="IPR012677">
    <property type="entry name" value="Nucleotide-bd_a/b_plait_sf"/>
</dbReference>
<feature type="region of interest" description="Disordered" evidence="7">
    <location>
        <begin position="842"/>
        <end position="884"/>
    </location>
</feature>
<feature type="compositionally biased region" description="Low complexity" evidence="7">
    <location>
        <begin position="138"/>
        <end position="151"/>
    </location>
</feature>
<feature type="compositionally biased region" description="Polar residues" evidence="7">
    <location>
        <begin position="998"/>
        <end position="1012"/>
    </location>
</feature>
<reference evidence="8 9" key="1">
    <citation type="journal article" date="2006" name="Nature">
        <title>Insights from the genome of the biotrophic fungal plant pathogen Ustilago maydis.</title>
        <authorList>
            <person name="Kamper J."/>
            <person name="Kahmann R."/>
            <person name="Bolker M."/>
            <person name="Ma L.J."/>
            <person name="Brefort T."/>
            <person name="Saville B.J."/>
            <person name="Banuett F."/>
            <person name="Kronstad J.W."/>
            <person name="Gold S.E."/>
            <person name="Muller O."/>
            <person name="Perlin M.H."/>
            <person name="Wosten H.A."/>
            <person name="de Vries R."/>
            <person name="Ruiz-Herrera J."/>
            <person name="Reynaga-Pena C.G."/>
            <person name="Snetselaar K."/>
            <person name="McCann M."/>
            <person name="Perez-Martin J."/>
            <person name="Feldbrugge M."/>
            <person name="Basse C.W."/>
            <person name="Steinberg G."/>
            <person name="Ibeas J.I."/>
            <person name="Holloman W."/>
            <person name="Guzman P."/>
            <person name="Farman M."/>
            <person name="Stajich J.E."/>
            <person name="Sentandreu R."/>
            <person name="Gonzalez-Prieto J.M."/>
            <person name="Kennell J.C."/>
            <person name="Molina L."/>
            <person name="Schirawski J."/>
            <person name="Mendoza-Mendoza A."/>
            <person name="Greilinger D."/>
            <person name="Munch K."/>
            <person name="Rossel N."/>
            <person name="Scherer M."/>
            <person name="Vranes M."/>
            <person name="Ladendorf O."/>
            <person name="Vincon V."/>
            <person name="Fuchs U."/>
            <person name="Sandrock B."/>
            <person name="Meng S."/>
            <person name="Ho E.C."/>
            <person name="Cahill M.J."/>
            <person name="Boyce K.J."/>
            <person name="Klose J."/>
            <person name="Klosterman S.J."/>
            <person name="Deelstra H.J."/>
            <person name="Ortiz-Castellanos L."/>
            <person name="Li W."/>
            <person name="Sanchez-Alonso P."/>
            <person name="Schreier P.H."/>
            <person name="Hauser-Hahn I."/>
            <person name="Vaupel M."/>
            <person name="Koopmann E."/>
            <person name="Friedrich G."/>
            <person name="Voss H."/>
            <person name="Schluter T."/>
            <person name="Margolis J."/>
            <person name="Platt D."/>
            <person name="Swimmer C."/>
            <person name="Gnirke A."/>
            <person name="Chen F."/>
            <person name="Vysotskaia V."/>
            <person name="Mannhaupt G."/>
            <person name="Guldener U."/>
            <person name="Munsterkotter M."/>
            <person name="Haase D."/>
            <person name="Oesterheld M."/>
            <person name="Mewes H.W."/>
            <person name="Mauceli E.W."/>
            <person name="DeCaprio D."/>
            <person name="Wade C.M."/>
            <person name="Butler J."/>
            <person name="Young S."/>
            <person name="Jaffe D.B."/>
            <person name="Calvo S."/>
            <person name="Nusbaum C."/>
            <person name="Galagan J."/>
            <person name="Birren B.W."/>
        </authorList>
    </citation>
    <scope>NUCLEOTIDE SEQUENCE [LARGE SCALE GENOMIC DNA]</scope>
    <source>
        <strain evidence="9">DSM 14603 / FGSC 9021 / UM521</strain>
    </source>
</reference>
<feature type="compositionally biased region" description="Polar residues" evidence="7">
    <location>
        <begin position="1056"/>
        <end position="1074"/>
    </location>
</feature>
<protein>
    <recommendedName>
        <fullName evidence="10">RRM domain-containing protein</fullName>
    </recommendedName>
</protein>
<evidence type="ECO:0000256" key="6">
    <source>
        <dbReference type="ARBA" id="ARBA00023242"/>
    </source>
</evidence>
<gene>
    <name evidence="8" type="ORF">UMAG_05438</name>
</gene>
<evidence type="ECO:0000256" key="2">
    <source>
        <dbReference type="ARBA" id="ARBA00007175"/>
    </source>
</evidence>
<dbReference type="GO" id="GO:0005730">
    <property type="term" value="C:nucleolus"/>
    <property type="evidence" value="ECO:0000318"/>
    <property type="project" value="GO_Central"/>
</dbReference>